<feature type="transmembrane region" description="Helical" evidence="5">
    <location>
        <begin position="38"/>
        <end position="57"/>
    </location>
</feature>
<dbReference type="PANTHER" id="PTHR21576">
    <property type="entry name" value="UNCHARACTERIZED NODULIN-LIKE PROTEIN"/>
    <property type="match status" value="1"/>
</dbReference>
<dbReference type="Pfam" id="PF07690">
    <property type="entry name" value="MFS_1"/>
    <property type="match status" value="1"/>
</dbReference>
<dbReference type="AlphaFoldDB" id="A0A8S4Q3M6"/>
<gene>
    <name evidence="6" type="ORF">OFUS_LOCUS24330</name>
</gene>
<reference evidence="6" key="1">
    <citation type="submission" date="2022-03" db="EMBL/GenBank/DDBJ databases">
        <authorList>
            <person name="Martin C."/>
        </authorList>
    </citation>
    <scope>NUCLEOTIDE SEQUENCE</scope>
</reference>
<evidence type="ECO:0000256" key="2">
    <source>
        <dbReference type="ARBA" id="ARBA00022692"/>
    </source>
</evidence>
<evidence type="ECO:0000256" key="4">
    <source>
        <dbReference type="ARBA" id="ARBA00023136"/>
    </source>
</evidence>
<feature type="transmembrane region" description="Helical" evidence="5">
    <location>
        <begin position="103"/>
        <end position="121"/>
    </location>
</feature>
<dbReference type="GO" id="GO:0016020">
    <property type="term" value="C:membrane"/>
    <property type="evidence" value="ECO:0007669"/>
    <property type="project" value="UniProtKB-SubCell"/>
</dbReference>
<dbReference type="SUPFAM" id="SSF103473">
    <property type="entry name" value="MFS general substrate transporter"/>
    <property type="match status" value="1"/>
</dbReference>
<feature type="transmembrane region" description="Helical" evidence="5">
    <location>
        <begin position="374"/>
        <end position="392"/>
    </location>
</feature>
<organism evidence="6 7">
    <name type="scientific">Owenia fusiformis</name>
    <name type="common">Polychaete worm</name>
    <dbReference type="NCBI Taxonomy" id="6347"/>
    <lineage>
        <taxon>Eukaryota</taxon>
        <taxon>Metazoa</taxon>
        <taxon>Spiralia</taxon>
        <taxon>Lophotrochozoa</taxon>
        <taxon>Annelida</taxon>
        <taxon>Polychaeta</taxon>
        <taxon>Sedentaria</taxon>
        <taxon>Canalipalpata</taxon>
        <taxon>Sabellida</taxon>
        <taxon>Oweniida</taxon>
        <taxon>Oweniidae</taxon>
        <taxon>Owenia</taxon>
    </lineage>
</organism>
<feature type="transmembrane region" description="Helical" evidence="5">
    <location>
        <begin position="475"/>
        <end position="495"/>
    </location>
</feature>
<protein>
    <recommendedName>
        <fullName evidence="8">Nodulin-like domain-containing protein</fullName>
    </recommendedName>
</protein>
<dbReference type="Proteomes" id="UP000749559">
    <property type="component" value="Unassembled WGS sequence"/>
</dbReference>
<evidence type="ECO:0000256" key="3">
    <source>
        <dbReference type="ARBA" id="ARBA00022989"/>
    </source>
</evidence>
<feature type="transmembrane region" description="Helical" evidence="5">
    <location>
        <begin position="436"/>
        <end position="455"/>
    </location>
</feature>
<evidence type="ECO:0008006" key="8">
    <source>
        <dbReference type="Google" id="ProtNLM"/>
    </source>
</evidence>
<feature type="transmembrane region" description="Helical" evidence="5">
    <location>
        <begin position="133"/>
        <end position="158"/>
    </location>
</feature>
<feature type="transmembrane region" description="Helical" evidence="5">
    <location>
        <begin position="303"/>
        <end position="325"/>
    </location>
</feature>
<sequence>MIVVKIGANVTKALLVISQEQNTRNSMIIKNHPQLQKYISLSIGILGWFMGGIVFGFNAYAIALKKTFNYTQTELEYIASSGDLGMCLSFPPGMLFDTFGPRVTNIASFILTTMGFALMWLATEYRIFFSSNNWLLCIIYFLASEGTMFIIIATSVVNCENFDRKHRGKVLGLLNIIYGVSPAIFSALYEALYIQGHIEDPENQKLGEFMITLAVLSACINLYAVVMLETVQKETDKPGDVELSRLCRTNQNGEQANYGTEYELNKFPLETKEEINDRTTLVQKKTTKQLDMKSWEIIQTPEFYFIWLTCLLIGGAGGTCTNNITTVVKSAKFDTKTTLFTVIIPISALLTRFLGGAIPDYVFQKWPDIPKSSILLFPCIISCIGQLCFTFFNQSYIGLILSSVLMSLAYGSFYPQINILTIEYFGLKYFGQNSGLIVMGHGIGIVVFQKLFALNYETHSPTESSDCYGEMCTKWYFLLMAILCSCAIFITLCLMKIEKDERLQHEATMNA</sequence>
<proteinExistence type="predicted"/>
<dbReference type="InterPro" id="IPR011701">
    <property type="entry name" value="MFS"/>
</dbReference>
<dbReference type="EMBL" id="CAIIXF020000012">
    <property type="protein sequence ID" value="CAH1800446.1"/>
    <property type="molecule type" value="Genomic_DNA"/>
</dbReference>
<keyword evidence="2 5" id="KW-0812">Transmembrane</keyword>
<keyword evidence="3 5" id="KW-1133">Transmembrane helix</keyword>
<dbReference type="InterPro" id="IPR036259">
    <property type="entry name" value="MFS_trans_sf"/>
</dbReference>
<evidence type="ECO:0000256" key="1">
    <source>
        <dbReference type="ARBA" id="ARBA00004141"/>
    </source>
</evidence>
<comment type="caution">
    <text evidence="6">The sequence shown here is derived from an EMBL/GenBank/DDBJ whole genome shotgun (WGS) entry which is preliminary data.</text>
</comment>
<keyword evidence="4 5" id="KW-0472">Membrane</keyword>
<feature type="transmembrane region" description="Helical" evidence="5">
    <location>
        <begin position="209"/>
        <end position="228"/>
    </location>
</feature>
<feature type="transmembrane region" description="Helical" evidence="5">
    <location>
        <begin position="337"/>
        <end position="362"/>
    </location>
</feature>
<dbReference type="OrthoDB" id="6089360at2759"/>
<evidence type="ECO:0000313" key="7">
    <source>
        <dbReference type="Proteomes" id="UP000749559"/>
    </source>
</evidence>
<dbReference type="Gene3D" id="1.20.1250.20">
    <property type="entry name" value="MFS general substrate transporter like domains"/>
    <property type="match status" value="1"/>
</dbReference>
<feature type="transmembrane region" description="Helical" evidence="5">
    <location>
        <begin position="170"/>
        <end position="189"/>
    </location>
</feature>
<feature type="transmembrane region" description="Helical" evidence="5">
    <location>
        <begin position="398"/>
        <end position="415"/>
    </location>
</feature>
<dbReference type="PANTHER" id="PTHR21576:SF158">
    <property type="entry name" value="RIBOSOMAL RNA-PROCESSING PROTEIN 12-LIKE CONSERVED DOMAIN-CONTAINING PROTEIN"/>
    <property type="match status" value="1"/>
</dbReference>
<evidence type="ECO:0000256" key="5">
    <source>
        <dbReference type="SAM" id="Phobius"/>
    </source>
</evidence>
<accession>A0A8S4Q3M6</accession>
<comment type="subcellular location">
    <subcellularLocation>
        <location evidence="1">Membrane</location>
        <topology evidence="1">Multi-pass membrane protein</topology>
    </subcellularLocation>
</comment>
<evidence type="ECO:0000313" key="6">
    <source>
        <dbReference type="EMBL" id="CAH1800446.1"/>
    </source>
</evidence>
<dbReference type="GO" id="GO:0022857">
    <property type="term" value="F:transmembrane transporter activity"/>
    <property type="evidence" value="ECO:0007669"/>
    <property type="project" value="InterPro"/>
</dbReference>
<name>A0A8S4Q3M6_OWEFU</name>
<keyword evidence="7" id="KW-1185">Reference proteome</keyword>